<accession>A0A940WK92</accession>
<dbReference type="InterPro" id="IPR009003">
    <property type="entry name" value="Peptidase_S1_PA"/>
</dbReference>
<dbReference type="GO" id="GO:0006508">
    <property type="term" value="P:proteolysis"/>
    <property type="evidence" value="ECO:0007669"/>
    <property type="project" value="UniProtKB-KW"/>
</dbReference>
<dbReference type="EMBL" id="JAFCNB010000002">
    <property type="protein sequence ID" value="MBP2703050.1"/>
    <property type="molecule type" value="Genomic_DNA"/>
</dbReference>
<feature type="signal peptide" evidence="2">
    <location>
        <begin position="1"/>
        <end position="30"/>
    </location>
</feature>
<dbReference type="InterPro" id="IPR033116">
    <property type="entry name" value="TRYPSIN_SER"/>
</dbReference>
<sequence>MRNALLRRAVFAGGVAALALTALPSVSATADPVPMVEVFTDDPYANVTAPDYKLSYALKEAEARALAKPDQYAQPYVQSGALYIPVTSQDVVSEASQPVSLPPELTPPDDGSGDPAGVPDPVDKDAVPVSEPTAAATRSASAEQKQAAALAEATSAGAKLATQSAQAASPAVTNPWIVYPKVRVVAHSITQLNAFKDEVLTLGADVLPGAAQLLTSTIQPERDRVLLESTLASDELRAALAARYGADAMAIRLVSDPGEVQPSSGRWDDGHVGGFYGGAHIDTSVGGCTDGFSWYSGSTRYMLTAGHCTTLGGSVWTSAEYLGNVAEDTFANGSGTVYINGQSTYHGDLSLIKITGSYYGAPRIYVGGKTSKTSRPVSAMWSRRADYGDQYCTGGAMAGELCGWKVNALRINFKWSDGRITKNMIRGRKQGQCIIKGDSGGPVYTVTSAGNVVAKGIQSGKGGGGSDNWGGALDPCIDTFTDIWEAYYGFPGFLSTT</sequence>
<feature type="region of interest" description="Disordered" evidence="1">
    <location>
        <begin position="94"/>
        <end position="141"/>
    </location>
</feature>
<protein>
    <submittedName>
        <fullName evidence="4">Trypsin-like serine protease</fullName>
    </submittedName>
</protein>
<dbReference type="InterPro" id="IPR018114">
    <property type="entry name" value="TRYPSIN_HIS"/>
</dbReference>
<evidence type="ECO:0000313" key="5">
    <source>
        <dbReference type="Proteomes" id="UP000674234"/>
    </source>
</evidence>
<dbReference type="AlphaFoldDB" id="A0A940WK92"/>
<evidence type="ECO:0000313" key="4">
    <source>
        <dbReference type="EMBL" id="MBP2703050.1"/>
    </source>
</evidence>
<organism evidence="4 5">
    <name type="scientific">Microbispora oryzae</name>
    <dbReference type="NCBI Taxonomy" id="2806554"/>
    <lineage>
        <taxon>Bacteria</taxon>
        <taxon>Bacillati</taxon>
        <taxon>Actinomycetota</taxon>
        <taxon>Actinomycetes</taxon>
        <taxon>Streptosporangiales</taxon>
        <taxon>Streptosporangiaceae</taxon>
        <taxon>Microbispora</taxon>
    </lineage>
</organism>
<dbReference type="InterPro" id="IPR043504">
    <property type="entry name" value="Peptidase_S1_PA_chymotrypsin"/>
</dbReference>
<feature type="compositionally biased region" description="Low complexity" evidence="1">
    <location>
        <begin position="108"/>
        <end position="120"/>
    </location>
</feature>
<dbReference type="Proteomes" id="UP000674234">
    <property type="component" value="Unassembled WGS sequence"/>
</dbReference>
<keyword evidence="4" id="KW-0378">Hydrolase</keyword>
<evidence type="ECO:0000259" key="3">
    <source>
        <dbReference type="Pfam" id="PF00089"/>
    </source>
</evidence>
<proteinExistence type="predicted"/>
<feature type="chain" id="PRO_5038735665" evidence="2">
    <location>
        <begin position="31"/>
        <end position="497"/>
    </location>
</feature>
<evidence type="ECO:0000256" key="1">
    <source>
        <dbReference type="SAM" id="MobiDB-lite"/>
    </source>
</evidence>
<keyword evidence="5" id="KW-1185">Reference proteome</keyword>
<dbReference type="GO" id="GO:0004252">
    <property type="term" value="F:serine-type endopeptidase activity"/>
    <property type="evidence" value="ECO:0007669"/>
    <property type="project" value="InterPro"/>
</dbReference>
<dbReference type="PROSITE" id="PS00134">
    <property type="entry name" value="TRYPSIN_HIS"/>
    <property type="match status" value="1"/>
</dbReference>
<comment type="caution">
    <text evidence="4">The sequence shown here is derived from an EMBL/GenBank/DDBJ whole genome shotgun (WGS) entry which is preliminary data.</text>
</comment>
<keyword evidence="4" id="KW-0645">Protease</keyword>
<feature type="domain" description="Peptidase S1" evidence="3">
    <location>
        <begin position="299"/>
        <end position="467"/>
    </location>
</feature>
<dbReference type="PROSITE" id="PS00135">
    <property type="entry name" value="TRYPSIN_SER"/>
    <property type="match status" value="1"/>
</dbReference>
<name>A0A940WK92_9ACTN</name>
<evidence type="ECO:0000256" key="2">
    <source>
        <dbReference type="SAM" id="SignalP"/>
    </source>
</evidence>
<dbReference type="Gene3D" id="2.40.10.10">
    <property type="entry name" value="Trypsin-like serine proteases"/>
    <property type="match status" value="2"/>
</dbReference>
<gene>
    <name evidence="4" type="ORF">JOL79_04445</name>
</gene>
<keyword evidence="2" id="KW-0732">Signal</keyword>
<reference evidence="4" key="1">
    <citation type="submission" date="2021-02" db="EMBL/GenBank/DDBJ databases">
        <title>Draft genome sequence of Microbispora sp. RL4-1S isolated from rice leaves in Thailand.</title>
        <authorList>
            <person name="Muangham S."/>
            <person name="Duangmal K."/>
        </authorList>
    </citation>
    <scope>NUCLEOTIDE SEQUENCE</scope>
    <source>
        <strain evidence="4">RL4-1S</strain>
    </source>
</reference>
<dbReference type="Pfam" id="PF00089">
    <property type="entry name" value="Trypsin"/>
    <property type="match status" value="1"/>
</dbReference>
<dbReference type="InterPro" id="IPR001254">
    <property type="entry name" value="Trypsin_dom"/>
</dbReference>
<dbReference type="SUPFAM" id="SSF50494">
    <property type="entry name" value="Trypsin-like serine proteases"/>
    <property type="match status" value="1"/>
</dbReference>
<dbReference type="RefSeq" id="WP_210154361.1">
    <property type="nucleotide sequence ID" value="NZ_JAFCNB010000002.1"/>
</dbReference>